<comment type="catalytic activity">
    <reaction evidence="11">
        <text>N(6)-(pyridoxal phosphate)-L-lysyl-[4-amino-5-hydroxymethyl-2-methylpyrimidine phosphate synthase] + L-histidyl-[4-amino-5-hydroxymethyl-2-methylpyrimidine phosphate synthase] + 2 Fe(3+) + 4 H2O = L-lysyl-[4-amino-5-hydroxymethyl-2-methylpyrimidine phosphate synthase] + (2S)-2-amino-5-hydroxy-4-oxopentanoyl-[4-amino-5-hydroxymethyl-2-methylpyrimidine phosphate synthase] + 4-amino-2-methyl-5-(phosphooxymethyl)pyrimidine + 3-oxopropanoate + 2 Fe(2+) + 2 H(+)</text>
        <dbReference type="Rhea" id="RHEA:65756"/>
        <dbReference type="Rhea" id="RHEA-COMP:16892"/>
        <dbReference type="Rhea" id="RHEA-COMP:16893"/>
        <dbReference type="Rhea" id="RHEA-COMP:16894"/>
        <dbReference type="Rhea" id="RHEA-COMP:16895"/>
        <dbReference type="ChEBI" id="CHEBI:15377"/>
        <dbReference type="ChEBI" id="CHEBI:15378"/>
        <dbReference type="ChEBI" id="CHEBI:29033"/>
        <dbReference type="ChEBI" id="CHEBI:29034"/>
        <dbReference type="ChEBI" id="CHEBI:29969"/>
        <dbReference type="ChEBI" id="CHEBI:29979"/>
        <dbReference type="ChEBI" id="CHEBI:33190"/>
        <dbReference type="ChEBI" id="CHEBI:58354"/>
        <dbReference type="ChEBI" id="CHEBI:143915"/>
        <dbReference type="ChEBI" id="CHEBI:157692"/>
    </reaction>
    <physiologicalReaction direction="left-to-right" evidence="11">
        <dbReference type="Rhea" id="RHEA:65757"/>
    </physiologicalReaction>
</comment>
<dbReference type="InterPro" id="IPR015168">
    <property type="entry name" value="SsuA/THI5"/>
</dbReference>
<evidence type="ECO:0000256" key="1">
    <source>
        <dbReference type="ARBA" id="ARBA00003469"/>
    </source>
</evidence>
<comment type="subunit">
    <text evidence="4">Homodimer.</text>
</comment>
<evidence type="ECO:0000256" key="11">
    <source>
        <dbReference type="ARBA" id="ARBA00048179"/>
    </source>
</evidence>
<comment type="pathway">
    <text evidence="2">Cofactor biosynthesis; thiamine diphosphate biosynthesis.</text>
</comment>
<gene>
    <name evidence="13" type="ORF">FHX39_003150</name>
</gene>
<dbReference type="Gene3D" id="3.40.190.10">
    <property type="entry name" value="Periplasmic binding protein-like II"/>
    <property type="match status" value="2"/>
</dbReference>
<dbReference type="GO" id="GO:0016740">
    <property type="term" value="F:transferase activity"/>
    <property type="evidence" value="ECO:0007669"/>
    <property type="project" value="UniProtKB-KW"/>
</dbReference>
<keyword evidence="14" id="KW-1185">Reference proteome</keyword>
<evidence type="ECO:0000256" key="8">
    <source>
        <dbReference type="ARBA" id="ARBA00022977"/>
    </source>
</evidence>
<dbReference type="GO" id="GO:0009228">
    <property type="term" value="P:thiamine biosynthetic process"/>
    <property type="evidence" value="ECO:0007669"/>
    <property type="project" value="UniProtKB-KW"/>
</dbReference>
<comment type="similarity">
    <text evidence="3">Belongs to the NMT1/THI5 family.</text>
</comment>
<accession>A0A7W5P8T0</accession>
<evidence type="ECO:0000256" key="4">
    <source>
        <dbReference type="ARBA" id="ARBA00011738"/>
    </source>
</evidence>
<evidence type="ECO:0000313" key="14">
    <source>
        <dbReference type="Proteomes" id="UP000565572"/>
    </source>
</evidence>
<sequence length="302" mass="31854">MLSLSVSATSHGQNYLPLYYAEAAGLFAARGLEVRVWDRDPWTEVLDDLASGEADVVLGGLWVPAMYAGRGRELVTVGQINARFSKTVITREPVADFDWSWITGRTVLVPGAGGTAPYEFTAGLIRAAGVDPASARFVRDLSGPMLTELFLGGHGDAMVVDAFSAAKLSTAGLVHQTYRLAGPGGVMPNSVFYTDPERLDPLLAPLTAFLAALQEAMDAINAGAATAGLLAEHWPGATEAARAAATAELVENGTWESVVVDEAACNRWMDILREGGLVSTAADYSSLVDTRAVDTALAEPVR</sequence>
<evidence type="ECO:0000256" key="3">
    <source>
        <dbReference type="ARBA" id="ARBA00009406"/>
    </source>
</evidence>
<evidence type="ECO:0000256" key="9">
    <source>
        <dbReference type="ARBA" id="ARBA00023004"/>
    </source>
</evidence>
<dbReference type="GO" id="GO:0046872">
    <property type="term" value="F:metal ion binding"/>
    <property type="evidence" value="ECO:0007669"/>
    <property type="project" value="UniProtKB-KW"/>
</dbReference>
<keyword evidence="8" id="KW-0784">Thiamine biosynthesis</keyword>
<evidence type="ECO:0000256" key="2">
    <source>
        <dbReference type="ARBA" id="ARBA00004948"/>
    </source>
</evidence>
<dbReference type="Proteomes" id="UP000565572">
    <property type="component" value="Unassembled WGS sequence"/>
</dbReference>
<dbReference type="PANTHER" id="PTHR31528">
    <property type="entry name" value="4-AMINO-5-HYDROXYMETHYL-2-METHYLPYRIMIDINE PHOSPHATE SYNTHASE THI11-RELATED"/>
    <property type="match status" value="1"/>
</dbReference>
<evidence type="ECO:0000256" key="10">
    <source>
        <dbReference type="ARBA" id="ARBA00033171"/>
    </source>
</evidence>
<keyword evidence="9" id="KW-0408">Iron</keyword>
<dbReference type="PANTHER" id="PTHR31528:SF1">
    <property type="entry name" value="4-AMINO-5-HYDROXYMETHYL-2-METHYLPYRIMIDINE PHOSPHATE SYNTHASE THI11-RELATED"/>
    <property type="match status" value="1"/>
</dbReference>
<comment type="caution">
    <text evidence="13">The sequence shown here is derived from an EMBL/GenBank/DDBJ whole genome shotgun (WGS) entry which is preliminary data.</text>
</comment>
<keyword evidence="7" id="KW-0663">Pyridoxal phosphate</keyword>
<protein>
    <recommendedName>
        <fullName evidence="10">Thiamine pyrimidine synthase</fullName>
    </recommendedName>
</protein>
<keyword evidence="6" id="KW-0479">Metal-binding</keyword>
<proteinExistence type="inferred from homology"/>
<dbReference type="InterPro" id="IPR027939">
    <property type="entry name" value="NMT1/THI5"/>
</dbReference>
<reference evidence="13 14" key="1">
    <citation type="submission" date="2020-08" db="EMBL/GenBank/DDBJ databases">
        <title>Sequencing the genomes of 1000 actinobacteria strains.</title>
        <authorList>
            <person name="Klenk H.-P."/>
        </authorList>
    </citation>
    <scope>NUCLEOTIDE SEQUENCE [LARGE SCALE GENOMIC DNA]</scope>
    <source>
        <strain evidence="13 14">DSM 11053</strain>
    </source>
</reference>
<dbReference type="AlphaFoldDB" id="A0A7W5P8T0"/>
<evidence type="ECO:0000256" key="5">
    <source>
        <dbReference type="ARBA" id="ARBA00022679"/>
    </source>
</evidence>
<evidence type="ECO:0000259" key="12">
    <source>
        <dbReference type="Pfam" id="PF09084"/>
    </source>
</evidence>
<dbReference type="SUPFAM" id="SSF53850">
    <property type="entry name" value="Periplasmic binding protein-like II"/>
    <property type="match status" value="1"/>
</dbReference>
<feature type="domain" description="SsuA/THI5-like" evidence="12">
    <location>
        <begin position="14"/>
        <end position="220"/>
    </location>
</feature>
<dbReference type="RefSeq" id="WP_183339938.1">
    <property type="nucleotide sequence ID" value="NZ_JACHZG010000001.1"/>
</dbReference>
<dbReference type="EMBL" id="JACHZG010000001">
    <property type="protein sequence ID" value="MBB3328206.1"/>
    <property type="molecule type" value="Genomic_DNA"/>
</dbReference>
<evidence type="ECO:0000256" key="7">
    <source>
        <dbReference type="ARBA" id="ARBA00022898"/>
    </source>
</evidence>
<dbReference type="Pfam" id="PF09084">
    <property type="entry name" value="NMT1"/>
    <property type="match status" value="1"/>
</dbReference>
<comment type="function">
    <text evidence="1">Responsible for the formation of the pyrimidine heterocycle in the thiamine biosynthesis pathway. Catalyzes the formation of hydroxymethylpyrimidine phosphate (HMP-P) from histidine and pyridoxal phosphate (PLP). The protein uses PLP and the active site histidine to form HMP-P, generating an inactive enzyme. The enzyme can only undergo a single turnover, which suggests it is a suicide enzyme.</text>
</comment>
<evidence type="ECO:0000256" key="6">
    <source>
        <dbReference type="ARBA" id="ARBA00022723"/>
    </source>
</evidence>
<keyword evidence="5" id="KW-0808">Transferase</keyword>
<organism evidence="13 14">
    <name type="scientific">Microlunatus antarcticus</name>
    <dbReference type="NCBI Taxonomy" id="53388"/>
    <lineage>
        <taxon>Bacteria</taxon>
        <taxon>Bacillati</taxon>
        <taxon>Actinomycetota</taxon>
        <taxon>Actinomycetes</taxon>
        <taxon>Propionibacteriales</taxon>
        <taxon>Propionibacteriaceae</taxon>
        <taxon>Microlunatus</taxon>
    </lineage>
</organism>
<name>A0A7W5P8T0_9ACTN</name>
<evidence type="ECO:0000313" key="13">
    <source>
        <dbReference type="EMBL" id="MBB3328206.1"/>
    </source>
</evidence>